<reference evidence="8 9" key="1">
    <citation type="submission" date="2019-07" db="EMBL/GenBank/DDBJ databases">
        <title>Whole genome shotgun sequence of Agrococcus baldri NBRC 103055.</title>
        <authorList>
            <person name="Hosoyama A."/>
            <person name="Uohara A."/>
            <person name="Ohji S."/>
            <person name="Ichikawa N."/>
        </authorList>
    </citation>
    <scope>NUCLEOTIDE SEQUENCE [LARGE SCALE GENOMIC DNA]</scope>
    <source>
        <strain evidence="8 9">NBRC 103055</strain>
    </source>
</reference>
<evidence type="ECO:0000313" key="9">
    <source>
        <dbReference type="Proteomes" id="UP000321749"/>
    </source>
</evidence>
<evidence type="ECO:0000256" key="2">
    <source>
        <dbReference type="ARBA" id="ARBA00022605"/>
    </source>
</evidence>
<dbReference type="InterPro" id="IPR029753">
    <property type="entry name" value="D-isomer_DH_CS"/>
</dbReference>
<dbReference type="FunFam" id="3.40.50.720:FF:000203">
    <property type="entry name" value="D-3-phosphoglycerate dehydrogenase (SerA)"/>
    <property type="match status" value="1"/>
</dbReference>
<protein>
    <submittedName>
        <fullName evidence="8">2-hydroxyacid dehydrogenase</fullName>
    </submittedName>
</protein>
<dbReference type="RefSeq" id="WP_146792462.1">
    <property type="nucleotide sequence ID" value="NZ_BJUU01000002.1"/>
</dbReference>
<dbReference type="InterPro" id="IPR050857">
    <property type="entry name" value="D-2-hydroxyacid_DH"/>
</dbReference>
<dbReference type="SUPFAM" id="SSF51735">
    <property type="entry name" value="NAD(P)-binding Rossmann-fold domains"/>
    <property type="match status" value="1"/>
</dbReference>
<evidence type="ECO:0000259" key="6">
    <source>
        <dbReference type="Pfam" id="PF00389"/>
    </source>
</evidence>
<dbReference type="PROSITE" id="PS00671">
    <property type="entry name" value="D_2_HYDROXYACID_DH_3"/>
    <property type="match status" value="1"/>
</dbReference>
<evidence type="ECO:0000256" key="3">
    <source>
        <dbReference type="ARBA" id="ARBA00023002"/>
    </source>
</evidence>
<dbReference type="InterPro" id="IPR036291">
    <property type="entry name" value="NAD(P)-bd_dom_sf"/>
</dbReference>
<organism evidence="8 9">
    <name type="scientific">Agrococcus baldri</name>
    <dbReference type="NCBI Taxonomy" id="153730"/>
    <lineage>
        <taxon>Bacteria</taxon>
        <taxon>Bacillati</taxon>
        <taxon>Actinomycetota</taxon>
        <taxon>Actinomycetes</taxon>
        <taxon>Micrococcales</taxon>
        <taxon>Microbacteriaceae</taxon>
        <taxon>Agrococcus</taxon>
    </lineage>
</organism>
<dbReference type="GO" id="GO:0008652">
    <property type="term" value="P:amino acid biosynthetic process"/>
    <property type="evidence" value="ECO:0007669"/>
    <property type="project" value="UniProtKB-KW"/>
</dbReference>
<dbReference type="GO" id="GO:0051287">
    <property type="term" value="F:NAD binding"/>
    <property type="evidence" value="ECO:0007669"/>
    <property type="project" value="InterPro"/>
</dbReference>
<dbReference type="InterPro" id="IPR006140">
    <property type="entry name" value="D-isomer_DH_NAD-bd"/>
</dbReference>
<dbReference type="Pfam" id="PF02826">
    <property type="entry name" value="2-Hacid_dh_C"/>
    <property type="match status" value="1"/>
</dbReference>
<dbReference type="SUPFAM" id="SSF52283">
    <property type="entry name" value="Formate/glycerate dehydrogenase catalytic domain-like"/>
    <property type="match status" value="1"/>
</dbReference>
<comment type="similarity">
    <text evidence="1 5">Belongs to the D-isomer specific 2-hydroxyacid dehydrogenase family.</text>
</comment>
<feature type="domain" description="D-isomer specific 2-hydroxyacid dehydrogenase catalytic" evidence="6">
    <location>
        <begin position="19"/>
        <end position="317"/>
    </location>
</feature>
<feature type="domain" description="D-isomer specific 2-hydroxyacid dehydrogenase NAD-binding" evidence="7">
    <location>
        <begin position="112"/>
        <end position="285"/>
    </location>
</feature>
<dbReference type="GO" id="GO:0016616">
    <property type="term" value="F:oxidoreductase activity, acting on the CH-OH group of donors, NAD or NADP as acceptor"/>
    <property type="evidence" value="ECO:0007669"/>
    <property type="project" value="InterPro"/>
</dbReference>
<proteinExistence type="inferred from homology"/>
<dbReference type="AlphaFoldDB" id="A0AA87UR25"/>
<dbReference type="PANTHER" id="PTHR42789:SF1">
    <property type="entry name" value="D-ISOMER SPECIFIC 2-HYDROXYACID DEHYDROGENASE FAMILY PROTEIN (AFU_ORTHOLOGUE AFUA_6G10090)"/>
    <property type="match status" value="1"/>
</dbReference>
<evidence type="ECO:0000256" key="1">
    <source>
        <dbReference type="ARBA" id="ARBA00005854"/>
    </source>
</evidence>
<dbReference type="CDD" id="cd12172">
    <property type="entry name" value="PGDH_like_2"/>
    <property type="match status" value="1"/>
</dbReference>
<evidence type="ECO:0000313" key="8">
    <source>
        <dbReference type="EMBL" id="GEK79079.1"/>
    </source>
</evidence>
<accession>A0AA87UR25</accession>
<dbReference type="InterPro" id="IPR006139">
    <property type="entry name" value="D-isomer_2_OHA_DH_cat_dom"/>
</dbReference>
<evidence type="ECO:0000259" key="7">
    <source>
        <dbReference type="Pfam" id="PF02826"/>
    </source>
</evidence>
<sequence length="327" mass="34085">MPQRVLITSQFLRPDDEIDRRVRDAGHETRHAPLVGARPAAELIGLLEGVHGVIAGSDPFTAEVLRAAPELRVIARTGVGFDAIDVAVATELGIAVCNAPGVNRQSVAEHTFALMLAHARRLGAVLASTRAGRWERPAGTELAGETLGVVGLGAIGAAVARIGDAFGMRVVAHDPFVDAARASELGVELLPLEALAEQARYISLHLALTDATRGIVDAELLARMRPDAVVINTARGPIIDQAALVDALQAGTIGGAALDVVEHEPLAQDHPLRTLDSVILTPHIGGSTAQARARSARVAAASVLEALRGETPATLVNTSGHLGRRGR</sequence>
<keyword evidence="9" id="KW-1185">Reference proteome</keyword>
<dbReference type="PANTHER" id="PTHR42789">
    <property type="entry name" value="D-ISOMER SPECIFIC 2-HYDROXYACID DEHYDROGENASE FAMILY PROTEIN (AFU_ORTHOLOGUE AFUA_6G10090)"/>
    <property type="match status" value="1"/>
</dbReference>
<comment type="caution">
    <text evidence="8">The sequence shown here is derived from an EMBL/GenBank/DDBJ whole genome shotgun (WGS) entry which is preliminary data.</text>
</comment>
<dbReference type="PROSITE" id="PS00065">
    <property type="entry name" value="D_2_HYDROXYACID_DH_1"/>
    <property type="match status" value="1"/>
</dbReference>
<dbReference type="Gene3D" id="3.40.50.720">
    <property type="entry name" value="NAD(P)-binding Rossmann-like Domain"/>
    <property type="match status" value="2"/>
</dbReference>
<evidence type="ECO:0000256" key="4">
    <source>
        <dbReference type="ARBA" id="ARBA00023027"/>
    </source>
</evidence>
<dbReference type="Pfam" id="PF00389">
    <property type="entry name" value="2-Hacid_dh"/>
    <property type="match status" value="1"/>
</dbReference>
<keyword evidence="2" id="KW-0028">Amino-acid biosynthesis</keyword>
<evidence type="ECO:0000256" key="5">
    <source>
        <dbReference type="RuleBase" id="RU003719"/>
    </source>
</evidence>
<gene>
    <name evidence="8" type="ORF">ABA31_04300</name>
</gene>
<dbReference type="Proteomes" id="UP000321749">
    <property type="component" value="Unassembled WGS sequence"/>
</dbReference>
<keyword evidence="3 5" id="KW-0560">Oxidoreductase</keyword>
<dbReference type="InterPro" id="IPR029752">
    <property type="entry name" value="D-isomer_DH_CS1"/>
</dbReference>
<keyword evidence="4" id="KW-0520">NAD</keyword>
<name>A0AA87UR25_9MICO</name>
<dbReference type="EMBL" id="BJUU01000002">
    <property type="protein sequence ID" value="GEK79079.1"/>
    <property type="molecule type" value="Genomic_DNA"/>
</dbReference>